<feature type="binding site" evidence="11">
    <location>
        <position position="190"/>
    </location>
    <ligand>
        <name>ATP</name>
        <dbReference type="ChEBI" id="CHEBI:30616"/>
    </ligand>
</feature>
<comment type="function">
    <text evidence="11">Catalyzes the specific phosphorylation of the 3-hydroxyl group of shikimic acid using ATP as a cosubstrate.</text>
</comment>
<feature type="binding site" evidence="11">
    <location>
        <position position="151"/>
    </location>
    <ligand>
        <name>substrate</name>
    </ligand>
</feature>
<feature type="binding site" evidence="12">
    <location>
        <begin position="414"/>
        <end position="417"/>
    </location>
    <ligand>
        <name>NAD(+)</name>
        <dbReference type="ChEBI" id="CHEBI:57540"/>
    </ligand>
</feature>
<keyword evidence="7 12" id="KW-0520">NAD</keyword>
<feature type="binding site" evidence="12">
    <location>
        <position position="396"/>
    </location>
    <ligand>
        <name>NAD(+)</name>
        <dbReference type="ChEBI" id="CHEBI:57540"/>
    </ligand>
</feature>
<evidence type="ECO:0000256" key="1">
    <source>
        <dbReference type="ARBA" id="ARBA00001393"/>
    </source>
</evidence>
<gene>
    <name evidence="12" type="primary">aroB</name>
    <name evidence="11" type="synonym">aroK</name>
    <name evidence="16" type="ORF">GXW71_28335</name>
</gene>
<dbReference type="EC" id="4.2.3.4" evidence="12"/>
<dbReference type="SUPFAM" id="SSF56796">
    <property type="entry name" value="Dehydroquinate synthase-like"/>
    <property type="match status" value="1"/>
</dbReference>
<comment type="cofactor">
    <cofactor evidence="12">
        <name>Co(2+)</name>
        <dbReference type="ChEBI" id="CHEBI:48828"/>
    </cofactor>
    <cofactor evidence="12">
        <name>Zn(2+)</name>
        <dbReference type="ChEBI" id="CHEBI:29105"/>
    </cofactor>
    <text evidence="12">Binds 1 divalent metal cation per subunit. Can use either Co(2+) or Zn(2+).</text>
</comment>
<dbReference type="PANTHER" id="PTHR43622">
    <property type="entry name" value="3-DEHYDROQUINATE SYNTHASE"/>
    <property type="match status" value="1"/>
</dbReference>
<evidence type="ECO:0000256" key="5">
    <source>
        <dbReference type="ARBA" id="ARBA00022490"/>
    </source>
</evidence>
<dbReference type="GO" id="GO:0003856">
    <property type="term" value="F:3-dehydroquinate synthase activity"/>
    <property type="evidence" value="ECO:0007669"/>
    <property type="project" value="UniProtKB-EC"/>
</dbReference>
<keyword evidence="9 12" id="KW-0456">Lyase</keyword>
<dbReference type="EMBL" id="JAAGBB010000053">
    <property type="protein sequence ID" value="MBR0668294.1"/>
    <property type="molecule type" value="Genomic_DNA"/>
</dbReference>
<feature type="binding site" evidence="11">
    <location>
        <begin position="83"/>
        <end position="88"/>
    </location>
    <ligand>
        <name>ATP</name>
        <dbReference type="ChEBI" id="CHEBI:30616"/>
    </ligand>
</feature>
<keyword evidence="11" id="KW-0418">Kinase</keyword>
<dbReference type="NCBIfam" id="TIGR01357">
    <property type="entry name" value="aroB"/>
    <property type="match status" value="1"/>
</dbReference>
<feature type="binding site" evidence="12">
    <location>
        <begin position="350"/>
        <end position="354"/>
    </location>
    <ligand>
        <name>NAD(+)</name>
        <dbReference type="ChEBI" id="CHEBI:57540"/>
    </ligand>
</feature>
<keyword evidence="12" id="KW-0479">Metal-binding</keyword>
<evidence type="ECO:0000313" key="17">
    <source>
        <dbReference type="Proteomes" id="UP001196870"/>
    </source>
</evidence>
<dbReference type="HAMAP" id="MF_00109">
    <property type="entry name" value="Shikimate_kinase"/>
    <property type="match status" value="1"/>
</dbReference>
<comment type="catalytic activity">
    <reaction evidence="1 12">
        <text>7-phospho-2-dehydro-3-deoxy-D-arabino-heptonate = 3-dehydroquinate + phosphate</text>
        <dbReference type="Rhea" id="RHEA:21968"/>
        <dbReference type="ChEBI" id="CHEBI:32364"/>
        <dbReference type="ChEBI" id="CHEBI:43474"/>
        <dbReference type="ChEBI" id="CHEBI:58394"/>
        <dbReference type="EC" id="4.2.3.4"/>
    </reaction>
</comment>
<evidence type="ECO:0000259" key="14">
    <source>
        <dbReference type="Pfam" id="PF01761"/>
    </source>
</evidence>
<dbReference type="NCBIfam" id="NF010552">
    <property type="entry name" value="PRK13946.1"/>
    <property type="match status" value="1"/>
</dbReference>
<keyword evidence="11" id="KW-0067">ATP-binding</keyword>
<feature type="binding site" evidence="12">
    <location>
        <position position="387"/>
    </location>
    <ligand>
        <name>NAD(+)</name>
        <dbReference type="ChEBI" id="CHEBI:57540"/>
    </ligand>
</feature>
<keyword evidence="6 12" id="KW-0028">Amino-acid biosynthesis</keyword>
<keyword evidence="11" id="KW-0808">Transferase</keyword>
<keyword evidence="8 12" id="KW-0057">Aromatic amino acid biosynthesis</keyword>
<keyword evidence="5 12" id="KW-0963">Cytoplasm</keyword>
<keyword evidence="10" id="KW-0511">Multifunctional enzyme</keyword>
<accession>A0ABS5F6W1</accession>
<comment type="caution">
    <text evidence="12">Lacks conserved residue(s) required for the propagation of feature annotation.</text>
</comment>
<evidence type="ECO:0000256" key="9">
    <source>
        <dbReference type="ARBA" id="ARBA00023239"/>
    </source>
</evidence>
<feature type="region of interest" description="Disordered" evidence="13">
    <location>
        <begin position="1"/>
        <end position="34"/>
    </location>
</feature>
<proteinExistence type="inferred from homology"/>
<evidence type="ECO:0000259" key="15">
    <source>
        <dbReference type="Pfam" id="PF24621"/>
    </source>
</evidence>
<feature type="domain" description="3-dehydroquinate synthase N-terminal" evidence="14">
    <location>
        <begin position="312"/>
        <end position="424"/>
    </location>
</feature>
<feature type="binding site" evidence="11">
    <location>
        <position position="129"/>
    </location>
    <ligand>
        <name>substrate</name>
    </ligand>
</feature>
<protein>
    <recommendedName>
        <fullName evidence="11 12">Multifunctional fusion protein</fullName>
    </recommendedName>
    <domain>
        <recommendedName>
            <fullName evidence="11">Shikimate kinase</fullName>
            <shortName evidence="11">SK</shortName>
            <ecNumber evidence="11">2.7.1.71</ecNumber>
        </recommendedName>
    </domain>
    <domain>
        <recommendedName>
            <fullName evidence="12">3-dehydroquinate synthase</fullName>
            <shortName evidence="12">DHQS</shortName>
            <ecNumber evidence="12">4.2.3.4</ecNumber>
        </recommendedName>
    </domain>
</protein>
<reference evidence="17" key="1">
    <citation type="journal article" date="2021" name="Syst. Appl. Microbiol.">
        <title>Roseomonas hellenica sp. nov., isolated from roots of wild-growing Alkanna tinctoria.</title>
        <authorList>
            <person name="Rat A."/>
            <person name="Naranjo H.D."/>
            <person name="Lebbe L."/>
            <person name="Cnockaert M."/>
            <person name="Krigas N."/>
            <person name="Grigoriadou K."/>
            <person name="Maloupa E."/>
            <person name="Willems A."/>
        </authorList>
    </citation>
    <scope>NUCLEOTIDE SEQUENCE [LARGE SCALE GENOMIC DNA]</scope>
    <source>
        <strain evidence="17">LMG 31523</strain>
    </source>
</reference>
<dbReference type="InterPro" id="IPR000623">
    <property type="entry name" value="Shikimate_kinase/TSH1"/>
</dbReference>
<dbReference type="InterPro" id="IPR050071">
    <property type="entry name" value="Dehydroquinate_synthase"/>
</dbReference>
<feature type="binding site" evidence="11">
    <location>
        <position position="87"/>
    </location>
    <ligand>
        <name>Mg(2+)</name>
        <dbReference type="ChEBI" id="CHEBI:18420"/>
    </ligand>
</feature>
<feature type="binding site" evidence="12">
    <location>
        <position position="512"/>
    </location>
    <ligand>
        <name>Zn(2+)</name>
        <dbReference type="ChEBI" id="CHEBI:29105"/>
    </ligand>
</feature>
<evidence type="ECO:0000256" key="12">
    <source>
        <dbReference type="HAMAP-Rule" id="MF_00110"/>
    </source>
</evidence>
<evidence type="ECO:0000256" key="2">
    <source>
        <dbReference type="ARBA" id="ARBA00001911"/>
    </source>
</evidence>
<name>A0ABS5F6W1_9PROT</name>
<dbReference type="Pfam" id="PF24621">
    <property type="entry name" value="DHQS_C"/>
    <property type="match status" value="1"/>
</dbReference>
<comment type="similarity">
    <text evidence="11">Belongs to the shikimate kinase family.</text>
</comment>
<dbReference type="InterPro" id="IPR027417">
    <property type="entry name" value="P-loop_NTPase"/>
</dbReference>
<dbReference type="SUPFAM" id="SSF52540">
    <property type="entry name" value="P-loop containing nucleoside triphosphate hydrolases"/>
    <property type="match status" value="1"/>
</dbReference>
<dbReference type="InterPro" id="IPR016037">
    <property type="entry name" value="DHQ_synth_AroB"/>
</dbReference>
<keyword evidence="12" id="KW-0862">Zinc</keyword>
<comment type="caution">
    <text evidence="16">The sequence shown here is derived from an EMBL/GenBank/DDBJ whole genome shotgun (WGS) entry which is preliminary data.</text>
</comment>
<evidence type="ECO:0000256" key="8">
    <source>
        <dbReference type="ARBA" id="ARBA00023141"/>
    </source>
</evidence>
<dbReference type="PRINTS" id="PR01100">
    <property type="entry name" value="SHIKIMTKNASE"/>
</dbReference>
<comment type="catalytic activity">
    <reaction evidence="11">
        <text>shikimate + ATP = 3-phosphoshikimate + ADP + H(+)</text>
        <dbReference type="Rhea" id="RHEA:13121"/>
        <dbReference type="ChEBI" id="CHEBI:15378"/>
        <dbReference type="ChEBI" id="CHEBI:30616"/>
        <dbReference type="ChEBI" id="CHEBI:36208"/>
        <dbReference type="ChEBI" id="CHEBI:145989"/>
        <dbReference type="ChEBI" id="CHEBI:456216"/>
        <dbReference type="EC" id="2.7.1.71"/>
    </reaction>
</comment>
<organism evidence="16 17">
    <name type="scientific">Plastoroseomonas hellenica</name>
    <dbReference type="NCBI Taxonomy" id="2687306"/>
    <lineage>
        <taxon>Bacteria</taxon>
        <taxon>Pseudomonadati</taxon>
        <taxon>Pseudomonadota</taxon>
        <taxon>Alphaproteobacteria</taxon>
        <taxon>Acetobacterales</taxon>
        <taxon>Acetobacteraceae</taxon>
        <taxon>Plastoroseomonas</taxon>
    </lineage>
</organism>
<comment type="cofactor">
    <cofactor evidence="11">
        <name>Mg(2+)</name>
        <dbReference type="ChEBI" id="CHEBI:18420"/>
    </cofactor>
    <text evidence="11">Binds 1 Mg(2+) ion per subunit.</text>
</comment>
<evidence type="ECO:0000256" key="6">
    <source>
        <dbReference type="ARBA" id="ARBA00022605"/>
    </source>
</evidence>
<dbReference type="Gene3D" id="3.40.50.300">
    <property type="entry name" value="P-loop containing nucleotide triphosphate hydrolases"/>
    <property type="match status" value="1"/>
</dbReference>
<comment type="similarity">
    <text evidence="12">Belongs to the sugar phosphate cyclases superfamily. Dehydroquinate synthase family.</text>
</comment>
<comment type="function">
    <text evidence="3 12">Catalyzes the conversion of 3-deoxy-D-arabino-heptulosonate 7-phosphate (DAHP) to dehydroquinate (DHQ).</text>
</comment>
<dbReference type="InterPro" id="IPR056179">
    <property type="entry name" value="DHQS_C"/>
</dbReference>
<evidence type="ECO:0000256" key="4">
    <source>
        <dbReference type="ARBA" id="ARBA00004661"/>
    </source>
</evidence>
<evidence type="ECO:0000313" key="16">
    <source>
        <dbReference type="EMBL" id="MBR0668294.1"/>
    </source>
</evidence>
<comment type="subunit">
    <text evidence="11">Monomer.</text>
</comment>
<feature type="binding site" evidence="12">
    <location>
        <begin position="374"/>
        <end position="375"/>
    </location>
    <ligand>
        <name>NAD(+)</name>
        <dbReference type="ChEBI" id="CHEBI:57540"/>
    </ligand>
</feature>
<feature type="binding site" evidence="12">
    <location>
        <position position="429"/>
    </location>
    <ligand>
        <name>Zn(2+)</name>
        <dbReference type="ChEBI" id="CHEBI:29105"/>
    </ligand>
</feature>
<sequence>MLFASARKPVRQGRKRHARPTRRRFQADSQGASRPGRGVLAWATVSRNLAFDLLTDAVPLPEPSGPAAFGAPGRSIVLVGLPGAGKSAIGKRLAQRLGLPFRDADSEIEAAAGMPITEIFARYGEAHFRDGERRVIARLISGPPIVLAAGGGAYADARTRRAVRDSGAIALWLRCPLPVLIRRVAGREHRPMFLNAEPTEVLRHLMATRHPLFAEADITVDCSDESPEYTTRRVAEAIAAWVPPQRLPVRLGDRGYDILVGPGLLAQAGGLIAPAIPARRAVVVTDTIVGPLHLPALRAGLAAAGIAVATEIAVPAGEASKGMARLTEVLETMLAAGVDRRTTVIALGGGVVGDLAGFAAAVALRGLPFVQVPTTLLAQVDSSVGGKTGVNLAAGKNLAGAFHQPRIVLADTATLATLPPRELRAGYAEVAKHGLLQGPLWDWCEANGRAVVAGDHAALAHAVIESCKLKSTVVAEDEREESVEGGRALLNLGHTFAHAFEAECGYGGELLHGEAVGVGLGLAAALSARLGHCSQELPGRVMQHLADCGMPARIRDLRRRFTVEALLGRMAKDKKVRDGAMRFVLLRGPGDAFTSADVPRETVAGLLRDEGGV</sequence>
<evidence type="ECO:0000256" key="7">
    <source>
        <dbReference type="ARBA" id="ARBA00023027"/>
    </source>
</evidence>
<dbReference type="Proteomes" id="UP001196870">
    <property type="component" value="Unassembled WGS sequence"/>
</dbReference>
<comment type="pathway">
    <text evidence="4 12">Metabolic intermediate biosynthesis; chorismate biosynthesis; chorismate from D-erythrose 4-phosphate and phosphoenolpyruvate: step 2/7.</text>
</comment>
<dbReference type="CDD" id="cd08195">
    <property type="entry name" value="DHQS"/>
    <property type="match status" value="1"/>
</dbReference>
<dbReference type="PANTHER" id="PTHR43622:SF7">
    <property type="entry name" value="3-DEHYDROQUINATE SYNTHASE, CHLOROPLASTIC"/>
    <property type="match status" value="1"/>
</dbReference>
<comment type="subcellular location">
    <subcellularLocation>
        <location evidence="12">Cytoplasm</location>
    </subcellularLocation>
</comment>
<evidence type="ECO:0000256" key="10">
    <source>
        <dbReference type="ARBA" id="ARBA00023268"/>
    </source>
</evidence>
<feature type="binding site" evidence="11">
    <location>
        <position position="209"/>
    </location>
    <ligand>
        <name>substrate</name>
    </ligand>
</feature>
<dbReference type="Gene3D" id="3.40.50.1970">
    <property type="match status" value="1"/>
</dbReference>
<comment type="pathway">
    <text evidence="11">Metabolic intermediate biosynthesis; chorismate biosynthesis; chorismate from D-erythrose 4-phosphate and phosphoenolpyruvate: step 5/7.</text>
</comment>
<dbReference type="InterPro" id="IPR031322">
    <property type="entry name" value="Shikimate/glucono_kinase"/>
</dbReference>
<feature type="compositionally biased region" description="Basic residues" evidence="13">
    <location>
        <begin position="8"/>
        <end position="24"/>
    </location>
</feature>
<dbReference type="EC" id="2.7.1.71" evidence="11"/>
<evidence type="ECO:0000256" key="11">
    <source>
        <dbReference type="HAMAP-Rule" id="MF_00109"/>
    </source>
</evidence>
<dbReference type="InterPro" id="IPR030960">
    <property type="entry name" value="DHQS/DOIS_N"/>
</dbReference>
<evidence type="ECO:0000256" key="13">
    <source>
        <dbReference type="SAM" id="MobiDB-lite"/>
    </source>
</evidence>
<dbReference type="Gene3D" id="1.20.1090.10">
    <property type="entry name" value="Dehydroquinate synthase-like - alpha domain"/>
    <property type="match status" value="1"/>
</dbReference>
<comment type="cofactor">
    <cofactor evidence="2 12">
        <name>NAD(+)</name>
        <dbReference type="ChEBI" id="CHEBI:57540"/>
    </cofactor>
</comment>
<feature type="domain" description="3-dehydroquinate synthase C-terminal" evidence="15">
    <location>
        <begin position="426"/>
        <end position="576"/>
    </location>
</feature>
<dbReference type="Pfam" id="PF01761">
    <property type="entry name" value="DHQ_synthase"/>
    <property type="match status" value="1"/>
</dbReference>
<feature type="binding site" evidence="12">
    <location>
        <position position="494"/>
    </location>
    <ligand>
        <name>Zn(2+)</name>
        <dbReference type="ChEBI" id="CHEBI:29105"/>
    </ligand>
</feature>
<dbReference type="Pfam" id="PF01202">
    <property type="entry name" value="SKI"/>
    <property type="match status" value="1"/>
</dbReference>
<keyword evidence="11" id="KW-0460">Magnesium</keyword>
<keyword evidence="12" id="KW-0547">Nucleotide-binding</keyword>
<keyword evidence="17" id="KW-1185">Reference proteome</keyword>
<dbReference type="CDD" id="cd00464">
    <property type="entry name" value="SK"/>
    <property type="match status" value="1"/>
</dbReference>
<dbReference type="HAMAP" id="MF_00110">
    <property type="entry name" value="DHQ_synthase"/>
    <property type="match status" value="1"/>
</dbReference>
<keyword evidence="12" id="KW-0170">Cobalt</keyword>
<feature type="binding site" evidence="11">
    <location>
        <position position="105"/>
    </location>
    <ligand>
        <name>substrate</name>
    </ligand>
</feature>
<evidence type="ECO:0000256" key="3">
    <source>
        <dbReference type="ARBA" id="ARBA00003485"/>
    </source>
</evidence>